<dbReference type="OrthoDB" id="977357at2"/>
<dbReference type="EMBL" id="FQZE01000008">
    <property type="protein sequence ID" value="SHI92623.1"/>
    <property type="molecule type" value="Genomic_DNA"/>
</dbReference>
<feature type="transmembrane region" description="Helical" evidence="1">
    <location>
        <begin position="86"/>
        <end position="110"/>
    </location>
</feature>
<dbReference type="RefSeq" id="WP_073167646.1">
    <property type="nucleotide sequence ID" value="NZ_FQZE01000008.1"/>
</dbReference>
<evidence type="ECO:0000256" key="1">
    <source>
        <dbReference type="SAM" id="Phobius"/>
    </source>
</evidence>
<evidence type="ECO:0000313" key="2">
    <source>
        <dbReference type="EMBL" id="SHI92623.1"/>
    </source>
</evidence>
<feature type="transmembrane region" description="Helical" evidence="1">
    <location>
        <begin position="50"/>
        <end position="74"/>
    </location>
</feature>
<gene>
    <name evidence="2" type="ORF">SAMN05444280_10831</name>
</gene>
<dbReference type="Proteomes" id="UP000184050">
    <property type="component" value="Unassembled WGS sequence"/>
</dbReference>
<name>A0A1M6F4N9_9BACT</name>
<evidence type="ECO:0000313" key="3">
    <source>
        <dbReference type="Proteomes" id="UP000184050"/>
    </source>
</evidence>
<keyword evidence="3" id="KW-1185">Reference proteome</keyword>
<protein>
    <submittedName>
        <fullName evidence="2">Uncharacterized protein</fullName>
    </submittedName>
</protein>
<keyword evidence="1" id="KW-0812">Transmembrane</keyword>
<dbReference type="STRING" id="1168035.SAMN05444280_10831"/>
<accession>A0A1M6F4N9</accession>
<keyword evidence="1" id="KW-1133">Transmembrane helix</keyword>
<dbReference type="AlphaFoldDB" id="A0A1M6F4N9"/>
<proteinExistence type="predicted"/>
<keyword evidence="1" id="KW-0472">Membrane</keyword>
<organism evidence="2 3">
    <name type="scientific">Tangfeifania diversioriginum</name>
    <dbReference type="NCBI Taxonomy" id="1168035"/>
    <lineage>
        <taxon>Bacteria</taxon>
        <taxon>Pseudomonadati</taxon>
        <taxon>Bacteroidota</taxon>
        <taxon>Bacteroidia</taxon>
        <taxon>Marinilabiliales</taxon>
        <taxon>Prolixibacteraceae</taxon>
        <taxon>Tangfeifania</taxon>
    </lineage>
</organism>
<feature type="transmembrane region" description="Helical" evidence="1">
    <location>
        <begin position="6"/>
        <end position="29"/>
    </location>
</feature>
<reference evidence="2 3" key="1">
    <citation type="submission" date="2016-11" db="EMBL/GenBank/DDBJ databases">
        <authorList>
            <person name="Jaros S."/>
            <person name="Januszkiewicz K."/>
            <person name="Wedrychowicz H."/>
        </authorList>
    </citation>
    <scope>NUCLEOTIDE SEQUENCE [LARGE SCALE GENOMIC DNA]</scope>
    <source>
        <strain evidence="2 3">DSM 27063</strain>
    </source>
</reference>
<sequence>MNLIEICIAFIVAIVSIGTPLVFDAISKFDDKYRSEEILDFFEFKSKKKVFQIILVWIVIMIGIYIIISIFAIYSRVQFLNLLIIWFSYLIFTLSCVLVGLFIHFTFTTIKFSRPTSLQKLLIEINTMSLDPKNRTTTRRRLFGKADIDSFGLITDFSINTIQRKDFPNFQKLINHFIDVYNKTFIAQRQIPEKFYETGYKITKVLATEKDRDFILFKKFTIDYLWLFDNLDDTTYDWLWQNLITIVENGEDEMIFYYWKRAFRHFEYNLRRISPTYIQGSFKHANQEEIDNRDKERVEFINFHYYLGGLLLYENRIECIRKIWDHTNSQPPRYPLLPSTMDEIFNRYFEFCKTFDQKLWEKALRFRFPRVDSVNFDWIIHSWTRKYLILLFLRQYTLPRYYVYEEFLRIPDLPETQAEKKHWLDNIQNFKNSLRDILDNTEQLKILRLDHINPEWCEKHKNLYPIEFLDTLKQKLEHDFNRAKKQQQISPEKKKAFLESSRNTINKTFKEYSSILNNLDIKDSFNSVLINGESQLFEKSDFADDQEYTNLNYDTFLPQKMKRKIQIRISESFAFVTTQKYLLDENDLFPAIDRLNIFKESSDFIIVPFKINLNYYIEVLKISHLTFGNYRKVKIQHYWPCNSDLVGNTFFILRKSDLPQLVFNEPIHDLKEEFEEREQIIPDKKIYASVIDLYKENKIREIIEQRSSQKDLEDKVFALIEMNAEIRWKKNAKVIALRVASAHENVGISNKLEEVKPFDEI</sequence>